<dbReference type="PANTHER" id="PTHR34105:SF1">
    <property type="entry name" value="PROLINE-, GLUTAMIC ACID- AND LEUCINE-RICH PROTEIN 1"/>
    <property type="match status" value="1"/>
</dbReference>
<dbReference type="GO" id="GO:0030174">
    <property type="term" value="P:regulation of DNA-templated DNA replication initiation"/>
    <property type="evidence" value="ECO:0007669"/>
    <property type="project" value="EnsemblFungi"/>
</dbReference>
<dbReference type="GO" id="GO:0120330">
    <property type="term" value="C:rixosome complex"/>
    <property type="evidence" value="ECO:0007669"/>
    <property type="project" value="EnsemblFungi"/>
</dbReference>
<dbReference type="eggNOG" id="ENOG502R65X">
    <property type="taxonomic scope" value="Eukaryota"/>
</dbReference>
<dbReference type="PANTHER" id="PTHR34105">
    <property type="entry name" value="PROLINE-, GLUTAMIC ACID- AND LEUCINE-RICH PROTEIN 1"/>
    <property type="match status" value="1"/>
</dbReference>
<feature type="domain" description="Pre-rRNA-processing protein RIX1 N-terminal" evidence="7">
    <location>
        <begin position="8"/>
        <end position="199"/>
    </location>
</feature>
<dbReference type="RefSeq" id="XP_003687814.1">
    <property type="nucleotide sequence ID" value="XM_003687766.1"/>
</dbReference>
<feature type="region of interest" description="Disordered" evidence="6">
    <location>
        <begin position="750"/>
        <end position="777"/>
    </location>
</feature>
<comment type="function">
    <text evidence="1">Component of the RIX1 complex required for processing of ITS2 sequences from 35S pre-rRNA and the nucleoplasmic transit of the pre-60S ribosomal subunits. Regulates pre-60S association of the critical remodeling factor MDN1.</text>
</comment>
<name>G8BZQ2_TETPH</name>
<dbReference type="AlphaFoldDB" id="G8BZQ2"/>
<dbReference type="GO" id="GO:0003682">
    <property type="term" value="F:chromatin binding"/>
    <property type="evidence" value="ECO:0007669"/>
    <property type="project" value="EnsemblFungi"/>
</dbReference>
<feature type="compositionally biased region" description="Acidic residues" evidence="6">
    <location>
        <begin position="750"/>
        <end position="765"/>
    </location>
</feature>
<dbReference type="KEGG" id="tpf:TPHA_0L00230"/>
<dbReference type="Pfam" id="PF08167">
    <property type="entry name" value="RIX1"/>
    <property type="match status" value="1"/>
</dbReference>
<dbReference type="Proteomes" id="UP000005666">
    <property type="component" value="Chromosome 12"/>
</dbReference>
<dbReference type="OrthoDB" id="20900at2759"/>
<accession>G8BZQ2</accession>
<gene>
    <name evidence="8" type="primary">TPHA0L00230</name>
    <name evidence="8" type="ordered locus">TPHA_0L00230</name>
</gene>
<comment type="subcellular location">
    <subcellularLocation>
        <location evidence="2">Nucleus</location>
    </subcellularLocation>
</comment>
<dbReference type="GeneID" id="11531651"/>
<proteinExistence type="inferred from homology"/>
<dbReference type="GO" id="GO:0006364">
    <property type="term" value="P:rRNA processing"/>
    <property type="evidence" value="ECO:0007669"/>
    <property type="project" value="EnsemblFungi"/>
</dbReference>
<organism evidence="8 9">
    <name type="scientific">Tetrapisispora phaffii (strain ATCC 24235 / CBS 4417 / NBRC 1672 / NRRL Y-8282 / UCD 70-5)</name>
    <name type="common">Yeast</name>
    <name type="synonym">Fabospora phaffii</name>
    <dbReference type="NCBI Taxonomy" id="1071381"/>
    <lineage>
        <taxon>Eukaryota</taxon>
        <taxon>Fungi</taxon>
        <taxon>Dikarya</taxon>
        <taxon>Ascomycota</taxon>
        <taxon>Saccharomycotina</taxon>
        <taxon>Saccharomycetes</taxon>
        <taxon>Saccharomycetales</taxon>
        <taxon>Saccharomycetaceae</taxon>
        <taxon>Tetrapisispora</taxon>
    </lineage>
</organism>
<evidence type="ECO:0000259" key="7">
    <source>
        <dbReference type="Pfam" id="PF08167"/>
    </source>
</evidence>
<reference evidence="8 9" key="1">
    <citation type="journal article" date="2011" name="Proc. Natl. Acad. Sci. U.S.A.">
        <title>Evolutionary erosion of yeast sex chromosomes by mating-type switching accidents.</title>
        <authorList>
            <person name="Gordon J.L."/>
            <person name="Armisen D."/>
            <person name="Proux-Wera E."/>
            <person name="Oheigeartaigh S.S."/>
            <person name="Byrne K.P."/>
            <person name="Wolfe K.H."/>
        </authorList>
    </citation>
    <scope>NUCLEOTIDE SEQUENCE [LARGE SCALE GENOMIC DNA]</scope>
    <source>
        <strain evidence="9">ATCC 24235 / CBS 4417 / NBRC 1672 / NRRL Y-8282 / UCD 70-5</strain>
    </source>
</reference>
<dbReference type="HOGENOM" id="CLU_020084_0_0_1"/>
<evidence type="ECO:0000313" key="8">
    <source>
        <dbReference type="EMBL" id="CCE65380.1"/>
    </source>
</evidence>
<evidence type="ECO:0000256" key="2">
    <source>
        <dbReference type="ARBA" id="ARBA00004123"/>
    </source>
</evidence>
<evidence type="ECO:0000256" key="5">
    <source>
        <dbReference type="ARBA" id="ARBA00023242"/>
    </source>
</evidence>
<dbReference type="STRING" id="1071381.G8BZQ2"/>
<evidence type="ECO:0000256" key="6">
    <source>
        <dbReference type="SAM" id="MobiDB-lite"/>
    </source>
</evidence>
<evidence type="ECO:0000256" key="1">
    <source>
        <dbReference type="ARBA" id="ARBA00003770"/>
    </source>
</evidence>
<dbReference type="GO" id="GO:0005829">
    <property type="term" value="C:cytosol"/>
    <property type="evidence" value="ECO:0007669"/>
    <property type="project" value="EnsemblFungi"/>
</dbReference>
<comment type="similarity">
    <text evidence="3">Belongs to the RIX1/PELP1 family.</text>
</comment>
<dbReference type="InterPro" id="IPR012583">
    <property type="entry name" value="RIX1_N"/>
</dbReference>
<evidence type="ECO:0000313" key="9">
    <source>
        <dbReference type="Proteomes" id="UP000005666"/>
    </source>
</evidence>
<dbReference type="OMA" id="WCGINLI"/>
<sequence length="777" mass="87992">MTSNFVPVAVLANQLESCNGSDFQILLRHLRSQNYIKENLLKSELSLLSTKILKLLNSGNNYQLWKGCHAATVICSYNPLVLCSFSGQFLAAVYSKLEQKVNYYNSIIDTQEGKVILECLVSTSSILMDQMRNKPTVSREGLVPKLKAIIPTFITLCQYQPKLCLPVLKNLLYKNSTTFKPFVNKYRVVLTNLINIDYDTLDKETQKLICVNYAYLHLIKIQATAANDDDATKAHHKLHQDEAWRTGLFSVLGQFKDVFELCGEILDLEHDKELYKLIESLPTDLSKTDNKSLLELSNLNLDMNKPLSLWKIPQRLNLLVDLLSAFISLPTPYPVRIPIGGINAVCESALSLTQNFIPLKRDLRRDRELTAVINLVLSSVQFSGIKLWKVMIDSYGKHCLSYLPNILSSLELFIPLQQKSTKINFEACTELKSQFLLLFSIMNSLSKHVGHQLNELDLINKLIDVSLVLVEDSSLIETLFDNIEKSKIDASKTGKSKSKKSQNRDKIGTITDIYTHPSQFVIKESLVLFDEVNSFLCFVLSNWKLNATQHVKIINYSISRSLSFKQTIRKIPSSFVKLLRTVTIYPGSDHISILPIAVDLLKEFGDPIFDVMIHPRLPMSIIHSVAKPLSIEVNDIKDDDVENEQSDDQTKLMDMSNAGEISESQENSKLKQMIEDTKNSSKIVVDETKLFKKRSMQETEKLEESKRIRVDQTSAPVTINQLDVEVTKYPEAEQVENVIISNTVVVEEEAAPVNESEDEDSEFEIPDIVLSGDEDDE</sequence>
<evidence type="ECO:0000256" key="3">
    <source>
        <dbReference type="ARBA" id="ARBA00010511"/>
    </source>
</evidence>
<keyword evidence="9" id="KW-1185">Reference proteome</keyword>
<dbReference type="GO" id="GO:0005654">
    <property type="term" value="C:nucleoplasm"/>
    <property type="evidence" value="ECO:0007669"/>
    <property type="project" value="EnsemblFungi"/>
</dbReference>
<protein>
    <recommendedName>
        <fullName evidence="4">Pre-rRNA-processing protein RIX1</fullName>
    </recommendedName>
</protein>
<dbReference type="GO" id="GO:0006267">
    <property type="term" value="P:pre-replicative complex assembly involved in nuclear cell cycle DNA replication"/>
    <property type="evidence" value="ECO:0007669"/>
    <property type="project" value="EnsemblFungi"/>
</dbReference>
<keyword evidence="5" id="KW-0539">Nucleus</keyword>
<dbReference type="GO" id="GO:0000027">
    <property type="term" value="P:ribosomal large subunit assembly"/>
    <property type="evidence" value="ECO:0007669"/>
    <property type="project" value="EnsemblFungi"/>
</dbReference>
<dbReference type="EMBL" id="HE612867">
    <property type="protein sequence ID" value="CCE65380.1"/>
    <property type="molecule type" value="Genomic_DNA"/>
</dbReference>
<evidence type="ECO:0000256" key="4">
    <source>
        <dbReference type="ARBA" id="ARBA00021502"/>
    </source>
</evidence>